<proteinExistence type="predicted"/>
<name>A0A3P6DUH6_BRAOL</name>
<organism evidence="1">
    <name type="scientific">Brassica oleracea</name>
    <name type="common">Wild cabbage</name>
    <dbReference type="NCBI Taxonomy" id="3712"/>
    <lineage>
        <taxon>Eukaryota</taxon>
        <taxon>Viridiplantae</taxon>
        <taxon>Streptophyta</taxon>
        <taxon>Embryophyta</taxon>
        <taxon>Tracheophyta</taxon>
        <taxon>Spermatophyta</taxon>
        <taxon>Magnoliopsida</taxon>
        <taxon>eudicotyledons</taxon>
        <taxon>Gunneridae</taxon>
        <taxon>Pentapetalae</taxon>
        <taxon>rosids</taxon>
        <taxon>malvids</taxon>
        <taxon>Brassicales</taxon>
        <taxon>Brassicaceae</taxon>
        <taxon>Brassiceae</taxon>
        <taxon>Brassica</taxon>
    </lineage>
</organism>
<sequence>MCHNFITDRLWRWLMRCSVPTILERNWQMLSVN</sequence>
<evidence type="ECO:0000313" key="1">
    <source>
        <dbReference type="EMBL" id="VDD30478.1"/>
    </source>
</evidence>
<accession>A0A3P6DUH6</accession>
<dbReference type="EMBL" id="LR031875">
    <property type="protein sequence ID" value="VDD30478.1"/>
    <property type="molecule type" value="Genomic_DNA"/>
</dbReference>
<reference evidence="1" key="1">
    <citation type="submission" date="2018-11" db="EMBL/GenBank/DDBJ databases">
        <authorList>
            <consortium name="Genoscope - CEA"/>
            <person name="William W."/>
        </authorList>
    </citation>
    <scope>NUCLEOTIDE SEQUENCE</scope>
</reference>
<protein>
    <submittedName>
        <fullName evidence="1">Uncharacterized protein</fullName>
    </submittedName>
</protein>
<dbReference type="AlphaFoldDB" id="A0A3P6DUH6"/>
<gene>
    <name evidence="1" type="ORF">BOLC9T55801H</name>
</gene>